<dbReference type="RefSeq" id="WP_095615848.1">
    <property type="nucleotide sequence ID" value="NZ_NSKD01000001.1"/>
</dbReference>
<organism evidence="1 2">
    <name type="scientific">Halovibrio salipaludis</name>
    <dbReference type="NCBI Taxonomy" id="2032626"/>
    <lineage>
        <taxon>Bacteria</taxon>
        <taxon>Pseudomonadati</taxon>
        <taxon>Pseudomonadota</taxon>
        <taxon>Gammaproteobacteria</taxon>
        <taxon>Oceanospirillales</taxon>
        <taxon>Halomonadaceae</taxon>
        <taxon>Halovibrio</taxon>
    </lineage>
</organism>
<proteinExistence type="predicted"/>
<dbReference type="EMBL" id="NSKD01000001">
    <property type="protein sequence ID" value="PAU81744.1"/>
    <property type="molecule type" value="Genomic_DNA"/>
</dbReference>
<dbReference type="Proteomes" id="UP000218896">
    <property type="component" value="Unassembled WGS sequence"/>
</dbReference>
<evidence type="ECO:0000313" key="2">
    <source>
        <dbReference type="Proteomes" id="UP000218896"/>
    </source>
</evidence>
<dbReference type="AlphaFoldDB" id="A0A2A2FAI1"/>
<sequence>MTESTRRVSLEQARKLKSLSDSRKFREVSEEEIARMIEEDPDLYHLTDQELAEFELAGMTTDERDRS</sequence>
<accession>A0A2A2FAI1</accession>
<gene>
    <name evidence="1" type="ORF">CK501_00915</name>
</gene>
<protein>
    <submittedName>
        <fullName evidence="1">Uncharacterized protein</fullName>
    </submittedName>
</protein>
<keyword evidence="2" id="KW-1185">Reference proteome</keyword>
<evidence type="ECO:0000313" key="1">
    <source>
        <dbReference type="EMBL" id="PAU81744.1"/>
    </source>
</evidence>
<comment type="caution">
    <text evidence="1">The sequence shown here is derived from an EMBL/GenBank/DDBJ whole genome shotgun (WGS) entry which is preliminary data.</text>
</comment>
<name>A0A2A2FAI1_9GAMM</name>
<reference evidence="1 2" key="1">
    <citation type="submission" date="2017-08" db="EMBL/GenBank/DDBJ databases">
        <title>Halovibrio sewagensis sp. nov., isolated from wastewater of high salinity.</title>
        <authorList>
            <person name="Dong X."/>
            <person name="Zhang G."/>
        </authorList>
    </citation>
    <scope>NUCLEOTIDE SEQUENCE [LARGE SCALE GENOMIC DNA]</scope>
    <source>
        <strain evidence="1 2">YL5-2</strain>
    </source>
</reference>
<dbReference type="OrthoDB" id="7064544at2"/>